<sequence length="133" mass="15635">MDQHLLPPNYHNIIHDYEGLEQYIFSNNESYYEQIKKITILILILRKKLKLSVNTNNKCYKYIDSMENNPLLSSVMTEKNDIIIKSLLIISVYILKMIITDLYNVPVLIVGEEIDIYKAVNKYIESIDSYLVD</sequence>
<protein>
    <submittedName>
        <fullName evidence="1">Uncharacterized protein</fullName>
    </submittedName>
</protein>
<proteinExistence type="predicted"/>
<name>A0A6C0DAK4_9ZZZZ</name>
<organism evidence="1">
    <name type="scientific">viral metagenome</name>
    <dbReference type="NCBI Taxonomy" id="1070528"/>
    <lineage>
        <taxon>unclassified sequences</taxon>
        <taxon>metagenomes</taxon>
        <taxon>organismal metagenomes</taxon>
    </lineage>
</organism>
<reference evidence="1" key="1">
    <citation type="journal article" date="2020" name="Nature">
        <title>Giant virus diversity and host interactions through global metagenomics.</title>
        <authorList>
            <person name="Schulz F."/>
            <person name="Roux S."/>
            <person name="Paez-Espino D."/>
            <person name="Jungbluth S."/>
            <person name="Walsh D.A."/>
            <person name="Denef V.J."/>
            <person name="McMahon K.D."/>
            <person name="Konstantinidis K.T."/>
            <person name="Eloe-Fadrosh E.A."/>
            <person name="Kyrpides N.C."/>
            <person name="Woyke T."/>
        </authorList>
    </citation>
    <scope>NUCLEOTIDE SEQUENCE</scope>
    <source>
        <strain evidence="1">GVMAG-M-3300023174-131</strain>
    </source>
</reference>
<evidence type="ECO:0000313" key="1">
    <source>
        <dbReference type="EMBL" id="QHT13432.1"/>
    </source>
</evidence>
<dbReference type="AlphaFoldDB" id="A0A6C0DAK4"/>
<dbReference type="EMBL" id="MN739568">
    <property type="protein sequence ID" value="QHT13432.1"/>
    <property type="molecule type" value="Genomic_DNA"/>
</dbReference>
<accession>A0A6C0DAK4</accession>